<feature type="region of interest" description="Disordered" evidence="1">
    <location>
        <begin position="32"/>
        <end position="51"/>
    </location>
</feature>
<protein>
    <submittedName>
        <fullName evidence="2">Uncharacterized protein</fullName>
    </submittedName>
</protein>
<dbReference type="HOGENOM" id="CLU_2612886_0_0_1"/>
<organism evidence="2 3">
    <name type="scientific">Nematostella vectensis</name>
    <name type="common">Starlet sea anemone</name>
    <dbReference type="NCBI Taxonomy" id="45351"/>
    <lineage>
        <taxon>Eukaryota</taxon>
        <taxon>Metazoa</taxon>
        <taxon>Cnidaria</taxon>
        <taxon>Anthozoa</taxon>
        <taxon>Hexacorallia</taxon>
        <taxon>Actiniaria</taxon>
        <taxon>Edwardsiidae</taxon>
        <taxon>Nematostella</taxon>
    </lineage>
</organism>
<evidence type="ECO:0000313" key="3">
    <source>
        <dbReference type="Proteomes" id="UP000001593"/>
    </source>
</evidence>
<reference evidence="2 3" key="1">
    <citation type="journal article" date="2007" name="Science">
        <title>Sea anemone genome reveals ancestral eumetazoan gene repertoire and genomic organization.</title>
        <authorList>
            <person name="Putnam N.H."/>
            <person name="Srivastava M."/>
            <person name="Hellsten U."/>
            <person name="Dirks B."/>
            <person name="Chapman J."/>
            <person name="Salamov A."/>
            <person name="Terry A."/>
            <person name="Shapiro H."/>
            <person name="Lindquist E."/>
            <person name="Kapitonov V.V."/>
            <person name="Jurka J."/>
            <person name="Genikhovich G."/>
            <person name="Grigoriev I.V."/>
            <person name="Lucas S.M."/>
            <person name="Steele R.E."/>
            <person name="Finnerty J.R."/>
            <person name="Technau U."/>
            <person name="Martindale M.Q."/>
            <person name="Rokhsar D.S."/>
        </authorList>
    </citation>
    <scope>NUCLEOTIDE SEQUENCE [LARGE SCALE GENOMIC DNA]</scope>
    <source>
        <strain evidence="3">CH2 X CH6</strain>
    </source>
</reference>
<feature type="non-terminal residue" evidence="2">
    <location>
        <position position="1"/>
    </location>
</feature>
<dbReference type="KEGG" id="nve:5509844"/>
<dbReference type="InParanoid" id="A7SDK3"/>
<keyword evidence="3" id="KW-1185">Reference proteome</keyword>
<dbReference type="EMBL" id="DS469630">
    <property type="protein sequence ID" value="EDO38272.1"/>
    <property type="molecule type" value="Genomic_DNA"/>
</dbReference>
<dbReference type="AlphaFoldDB" id="A7SDK3"/>
<evidence type="ECO:0000313" key="2">
    <source>
        <dbReference type="EMBL" id="EDO38272.1"/>
    </source>
</evidence>
<sequence length="79" mass="8814">RGCRGWLISKGKTTLHIDSQVGGFCQNVQGRAEPHASLHGGKTKDEGKHDDCYETRETHGQIQIQIIDIDKLCFKHATI</sequence>
<name>A7SDK3_NEMVE</name>
<evidence type="ECO:0000256" key="1">
    <source>
        <dbReference type="SAM" id="MobiDB-lite"/>
    </source>
</evidence>
<dbReference type="Proteomes" id="UP000001593">
    <property type="component" value="Unassembled WGS sequence"/>
</dbReference>
<proteinExistence type="predicted"/>
<accession>A7SDK3</accession>
<gene>
    <name evidence="2" type="ORF">NEMVEDRAFT_v1g169358</name>
</gene>